<keyword evidence="1" id="KW-0732">Signal</keyword>
<dbReference type="Proteomes" id="UP000198802">
    <property type="component" value="Unassembled WGS sequence"/>
</dbReference>
<dbReference type="EMBL" id="FAOZ01000030">
    <property type="protein sequence ID" value="CUU59646.1"/>
    <property type="molecule type" value="Genomic_DNA"/>
</dbReference>
<sequence>MRPRAAVVVAALFFALLSVVLTSPAHASGTCSGAASLPGWSVTVSKNPRSWSGNPVLDAGIQVQVLQNTTTGTKMIRFRNISTVPRSPVNGSAYATPGGNEYGQTSTIVAGPDGGWCSDEAPANTTIYGFLGYGNLFAGVSG</sequence>
<feature type="signal peptide" evidence="1">
    <location>
        <begin position="1"/>
        <end position="27"/>
    </location>
</feature>
<accession>A0A0S4QX44</accession>
<evidence type="ECO:0000256" key="1">
    <source>
        <dbReference type="SAM" id="SignalP"/>
    </source>
</evidence>
<gene>
    <name evidence="2" type="ORF">Ga0074812_13026</name>
</gene>
<dbReference type="AlphaFoldDB" id="A0A0S4QX44"/>
<reference evidence="3" key="1">
    <citation type="submission" date="2015-11" db="EMBL/GenBank/DDBJ databases">
        <authorList>
            <person name="Varghese N."/>
        </authorList>
    </citation>
    <scope>NUCLEOTIDE SEQUENCE [LARGE SCALE GENOMIC DNA]</scope>
    <source>
        <strain evidence="3">DSM 45899</strain>
    </source>
</reference>
<protein>
    <submittedName>
        <fullName evidence="2">Uncharacterized protein</fullName>
    </submittedName>
</protein>
<organism evidence="2 3">
    <name type="scientific">Parafrankia irregularis</name>
    <dbReference type="NCBI Taxonomy" id="795642"/>
    <lineage>
        <taxon>Bacteria</taxon>
        <taxon>Bacillati</taxon>
        <taxon>Actinomycetota</taxon>
        <taxon>Actinomycetes</taxon>
        <taxon>Frankiales</taxon>
        <taxon>Frankiaceae</taxon>
        <taxon>Parafrankia</taxon>
    </lineage>
</organism>
<dbReference type="RefSeq" id="WP_091283870.1">
    <property type="nucleotide sequence ID" value="NZ_FAOZ01000030.1"/>
</dbReference>
<proteinExistence type="predicted"/>
<name>A0A0S4QX44_9ACTN</name>
<evidence type="ECO:0000313" key="3">
    <source>
        <dbReference type="Proteomes" id="UP000198802"/>
    </source>
</evidence>
<evidence type="ECO:0000313" key="2">
    <source>
        <dbReference type="EMBL" id="CUU59646.1"/>
    </source>
</evidence>
<feature type="chain" id="PRO_5006626541" evidence="1">
    <location>
        <begin position="28"/>
        <end position="142"/>
    </location>
</feature>
<keyword evidence="3" id="KW-1185">Reference proteome</keyword>